<evidence type="ECO:0000259" key="1">
    <source>
        <dbReference type="PROSITE" id="PS51061"/>
    </source>
</evidence>
<dbReference type="SUPFAM" id="SSF82708">
    <property type="entry name" value="R3H domain"/>
    <property type="match status" value="1"/>
</dbReference>
<evidence type="ECO:0000313" key="2">
    <source>
        <dbReference type="EMBL" id="KAF2023199.1"/>
    </source>
</evidence>
<proteinExistence type="predicted"/>
<reference evidence="2" key="1">
    <citation type="journal article" date="2020" name="Stud. Mycol.">
        <title>101 Dothideomycetes genomes: a test case for predicting lifestyles and emergence of pathogens.</title>
        <authorList>
            <person name="Haridas S."/>
            <person name="Albert R."/>
            <person name="Binder M."/>
            <person name="Bloem J."/>
            <person name="Labutti K."/>
            <person name="Salamov A."/>
            <person name="Andreopoulos B."/>
            <person name="Baker S."/>
            <person name="Barry K."/>
            <person name="Bills G."/>
            <person name="Bluhm B."/>
            <person name="Cannon C."/>
            <person name="Castanera R."/>
            <person name="Culley D."/>
            <person name="Daum C."/>
            <person name="Ezra D."/>
            <person name="Gonzalez J."/>
            <person name="Henrissat B."/>
            <person name="Kuo A."/>
            <person name="Liang C."/>
            <person name="Lipzen A."/>
            <person name="Lutzoni F."/>
            <person name="Magnuson J."/>
            <person name="Mondo S."/>
            <person name="Nolan M."/>
            <person name="Ohm R."/>
            <person name="Pangilinan J."/>
            <person name="Park H.-J."/>
            <person name="Ramirez L."/>
            <person name="Alfaro M."/>
            <person name="Sun H."/>
            <person name="Tritt A."/>
            <person name="Yoshinaga Y."/>
            <person name="Zwiers L.-H."/>
            <person name="Turgeon B."/>
            <person name="Goodwin S."/>
            <person name="Spatafora J."/>
            <person name="Crous P."/>
            <person name="Grigoriev I."/>
        </authorList>
    </citation>
    <scope>NUCLEOTIDE SEQUENCE</scope>
    <source>
        <strain evidence="2">CBS 110217</strain>
    </source>
</reference>
<evidence type="ECO:0000313" key="3">
    <source>
        <dbReference type="Proteomes" id="UP000799777"/>
    </source>
</evidence>
<dbReference type="EMBL" id="ML978369">
    <property type="protein sequence ID" value="KAF2023199.1"/>
    <property type="molecule type" value="Genomic_DNA"/>
</dbReference>
<dbReference type="InterPro" id="IPR036867">
    <property type="entry name" value="R3H_dom_sf"/>
</dbReference>
<dbReference type="Gene3D" id="3.30.1370.50">
    <property type="entry name" value="R3H-like domain"/>
    <property type="match status" value="1"/>
</dbReference>
<dbReference type="AlphaFoldDB" id="A0A9P4GWX0"/>
<dbReference type="OrthoDB" id="3787379at2759"/>
<dbReference type="GO" id="GO:0003676">
    <property type="term" value="F:nucleic acid binding"/>
    <property type="evidence" value="ECO:0007669"/>
    <property type="project" value="UniProtKB-UniRule"/>
</dbReference>
<feature type="domain" description="R3H" evidence="1">
    <location>
        <begin position="297"/>
        <end position="357"/>
    </location>
</feature>
<gene>
    <name evidence="2" type="ORF">EK21DRAFT_17539</name>
</gene>
<feature type="non-terminal residue" evidence="2">
    <location>
        <position position="1"/>
    </location>
</feature>
<dbReference type="PROSITE" id="PS51061">
    <property type="entry name" value="R3H"/>
    <property type="match status" value="1"/>
</dbReference>
<name>A0A9P4GWX0_9PLEO</name>
<protein>
    <recommendedName>
        <fullName evidence="1">R3H domain-containing protein</fullName>
    </recommendedName>
</protein>
<feature type="non-terminal residue" evidence="2">
    <location>
        <position position="357"/>
    </location>
</feature>
<sequence length="357" mass="40737">SLITLPTELRREILTYLFRTTHALPLPIKSPTPLPCVILNLLHINALLRHDTASLLPTWSPIWFIPTPTYFTANDLTKCLPSITIDGIRRTPKLESICPDIFAESDKHRIPWCCYCVGEENWTYPELISAWASSVPCLPDGVKDGIGLKGVYLDITPTPRSLRTQHRITFYPFLHDKRTHKFLEHADDIIALVRQVQAHYNARIPVHLTGSISAKSGSVNYILRSLEYTYNFVGTYLDPKIGRFAKLSTAVSRIINPQVAAQFLARGTPHPLASLRDVKWSRKTTWQYAIVADMEWEERAMWDSRVLAQFAGKKEEVLEMKRVGRERRKLQHCVAMDLGLETEGVGEGDERRVIVRK</sequence>
<keyword evidence="3" id="KW-1185">Reference proteome</keyword>
<accession>A0A9P4GWX0</accession>
<dbReference type="Pfam" id="PF01424">
    <property type="entry name" value="R3H"/>
    <property type="match status" value="1"/>
</dbReference>
<dbReference type="InterPro" id="IPR001374">
    <property type="entry name" value="R3H_dom"/>
</dbReference>
<dbReference type="Proteomes" id="UP000799777">
    <property type="component" value="Unassembled WGS sequence"/>
</dbReference>
<organism evidence="2 3">
    <name type="scientific">Setomelanomma holmii</name>
    <dbReference type="NCBI Taxonomy" id="210430"/>
    <lineage>
        <taxon>Eukaryota</taxon>
        <taxon>Fungi</taxon>
        <taxon>Dikarya</taxon>
        <taxon>Ascomycota</taxon>
        <taxon>Pezizomycotina</taxon>
        <taxon>Dothideomycetes</taxon>
        <taxon>Pleosporomycetidae</taxon>
        <taxon>Pleosporales</taxon>
        <taxon>Pleosporineae</taxon>
        <taxon>Phaeosphaeriaceae</taxon>
        <taxon>Setomelanomma</taxon>
    </lineage>
</organism>
<dbReference type="CDD" id="cd02325">
    <property type="entry name" value="R3H"/>
    <property type="match status" value="1"/>
</dbReference>
<comment type="caution">
    <text evidence="2">The sequence shown here is derived from an EMBL/GenBank/DDBJ whole genome shotgun (WGS) entry which is preliminary data.</text>
</comment>